<comment type="cofactor">
    <cofactor evidence="1">
        <name>pyridoxal 5'-phosphate</name>
        <dbReference type="ChEBI" id="CHEBI:597326"/>
    </cofactor>
</comment>
<dbReference type="InterPro" id="IPR004839">
    <property type="entry name" value="Aminotransferase_I/II_large"/>
</dbReference>
<dbReference type="Proteomes" id="UP001204643">
    <property type="component" value="Unassembled WGS sequence"/>
</dbReference>
<dbReference type="PANTHER" id="PTHR42885:SF1">
    <property type="entry name" value="THREONINE-PHOSPHATE DECARBOXYLASE"/>
    <property type="match status" value="1"/>
</dbReference>
<accession>A0AAW5L2U0</accession>
<dbReference type="AlphaFoldDB" id="A0AAW5L2U0"/>
<keyword evidence="4" id="KW-0032">Aminotransferase</keyword>
<feature type="domain" description="Aminotransferase class I/classII large" evidence="3">
    <location>
        <begin position="33"/>
        <end position="181"/>
    </location>
</feature>
<gene>
    <name evidence="4" type="ORF">NPM19_28540</name>
</gene>
<dbReference type="Gene3D" id="3.90.1150.10">
    <property type="entry name" value="Aspartate Aminotransferase, domain 1"/>
    <property type="match status" value="1"/>
</dbReference>
<dbReference type="EMBL" id="JANHEB010000077">
    <property type="protein sequence ID" value="MCQ6288536.1"/>
    <property type="molecule type" value="Genomic_DNA"/>
</dbReference>
<dbReference type="RefSeq" id="WP_256425281.1">
    <property type="nucleotide sequence ID" value="NZ_JANHDX010000169.1"/>
</dbReference>
<evidence type="ECO:0000259" key="3">
    <source>
        <dbReference type="Pfam" id="PF00155"/>
    </source>
</evidence>
<keyword evidence="2" id="KW-0663">Pyridoxal phosphate</keyword>
<evidence type="ECO:0000313" key="5">
    <source>
        <dbReference type="Proteomes" id="UP001204643"/>
    </source>
</evidence>
<evidence type="ECO:0000313" key="4">
    <source>
        <dbReference type="EMBL" id="MCQ6288536.1"/>
    </source>
</evidence>
<name>A0AAW5L2U0_BACCE</name>
<dbReference type="GO" id="GO:0030170">
    <property type="term" value="F:pyridoxal phosphate binding"/>
    <property type="evidence" value="ECO:0007669"/>
    <property type="project" value="InterPro"/>
</dbReference>
<dbReference type="Gene3D" id="3.40.640.10">
    <property type="entry name" value="Type I PLP-dependent aspartate aminotransferase-like (Major domain)"/>
    <property type="match status" value="1"/>
</dbReference>
<evidence type="ECO:0000256" key="1">
    <source>
        <dbReference type="ARBA" id="ARBA00001933"/>
    </source>
</evidence>
<comment type="caution">
    <text evidence="4">The sequence shown here is derived from an EMBL/GenBank/DDBJ whole genome shotgun (WGS) entry which is preliminary data.</text>
</comment>
<proteinExistence type="predicted"/>
<dbReference type="SUPFAM" id="SSF53383">
    <property type="entry name" value="PLP-dependent transferases"/>
    <property type="match status" value="1"/>
</dbReference>
<dbReference type="InterPro" id="IPR015424">
    <property type="entry name" value="PyrdxlP-dep_Trfase"/>
</dbReference>
<keyword evidence="4" id="KW-0808">Transferase</keyword>
<dbReference type="InterPro" id="IPR015421">
    <property type="entry name" value="PyrdxlP-dep_Trfase_major"/>
</dbReference>
<dbReference type="PANTHER" id="PTHR42885">
    <property type="entry name" value="HISTIDINOL-PHOSPHATE AMINOTRANSFERASE-RELATED"/>
    <property type="match status" value="1"/>
</dbReference>
<dbReference type="GO" id="GO:0008483">
    <property type="term" value="F:transaminase activity"/>
    <property type="evidence" value="ECO:0007669"/>
    <property type="project" value="UniProtKB-KW"/>
</dbReference>
<dbReference type="Pfam" id="PF00155">
    <property type="entry name" value="Aminotran_1_2"/>
    <property type="match status" value="1"/>
</dbReference>
<organism evidence="4 5">
    <name type="scientific">Bacillus cereus</name>
    <dbReference type="NCBI Taxonomy" id="1396"/>
    <lineage>
        <taxon>Bacteria</taxon>
        <taxon>Bacillati</taxon>
        <taxon>Bacillota</taxon>
        <taxon>Bacilli</taxon>
        <taxon>Bacillales</taxon>
        <taxon>Bacillaceae</taxon>
        <taxon>Bacillus</taxon>
        <taxon>Bacillus cereus group</taxon>
    </lineage>
</organism>
<reference evidence="4" key="1">
    <citation type="submission" date="2022-07" db="EMBL/GenBank/DDBJ databases">
        <title>Identification and characterization of Bacillus thuringiensis and other Bacillus cereus group isolates from spinach by whole genome sequencing.</title>
        <authorList>
            <person name="Zao X."/>
            <person name="Zervas A."/>
            <person name="Hendriks M."/>
            <person name="Rajkovic A."/>
            <person name="Van Overbeek L."/>
            <person name="Hendriksen N.B."/>
            <person name="Uyttendaele M."/>
        </authorList>
    </citation>
    <scope>NUCLEOTIDE SEQUENCE</scope>
    <source>
        <strain evidence="4">781001F-1</strain>
    </source>
</reference>
<protein>
    <submittedName>
        <fullName evidence="4">Aminotransferase class I/II-fold pyridoxal phosphate-dependent enzyme</fullName>
    </submittedName>
</protein>
<evidence type="ECO:0000256" key="2">
    <source>
        <dbReference type="ARBA" id="ARBA00022898"/>
    </source>
</evidence>
<sequence>MCRINLKKICCFYGSIFTIYVESKQCVLPTLSANQKNVLVCKSMSKVYALSGVRCAYLVAHPDIIHRLQIFSPPWAVSLPAQIAGVHALQDPKYYQKCYQKTASNRTLLLKALKSIPCIKVMTGVTNSLLCEFPTSIPVHHILEDCKKYGLYIRDITNMVLNIDTNIARIAIKDYETNQRIIHILQRVITQYK</sequence>
<dbReference type="InterPro" id="IPR015422">
    <property type="entry name" value="PyrdxlP-dep_Trfase_small"/>
</dbReference>